<dbReference type="Pfam" id="PF00132">
    <property type="entry name" value="Hexapep"/>
    <property type="match status" value="1"/>
</dbReference>
<name>A0A937FJL0_9CLOT</name>
<organism evidence="3 4">
    <name type="scientific">Clostridium paridis</name>
    <dbReference type="NCBI Taxonomy" id="2803863"/>
    <lineage>
        <taxon>Bacteria</taxon>
        <taxon>Bacillati</taxon>
        <taxon>Bacillota</taxon>
        <taxon>Clostridia</taxon>
        <taxon>Eubacteriales</taxon>
        <taxon>Clostridiaceae</taxon>
        <taxon>Clostridium</taxon>
    </lineage>
</organism>
<reference evidence="3" key="1">
    <citation type="submission" date="2021-01" db="EMBL/GenBank/DDBJ databases">
        <title>Genome public.</title>
        <authorList>
            <person name="Liu C."/>
            <person name="Sun Q."/>
        </authorList>
    </citation>
    <scope>NUCLEOTIDE SEQUENCE</scope>
    <source>
        <strain evidence="3">YIM B02565</strain>
    </source>
</reference>
<dbReference type="GO" id="GO:0008374">
    <property type="term" value="F:O-acyltransferase activity"/>
    <property type="evidence" value="ECO:0007669"/>
    <property type="project" value="TreeGrafter"/>
</dbReference>
<dbReference type="AlphaFoldDB" id="A0A937FJL0"/>
<dbReference type="PANTHER" id="PTHR23416:SF23">
    <property type="entry name" value="ACETYLTRANSFERASE C18B11.09C-RELATED"/>
    <property type="match status" value="1"/>
</dbReference>
<evidence type="ECO:0000313" key="3">
    <source>
        <dbReference type="EMBL" id="MBL4933547.1"/>
    </source>
</evidence>
<comment type="similarity">
    <text evidence="1">Belongs to the transferase hexapeptide repeat family.</text>
</comment>
<dbReference type="CDD" id="cd04647">
    <property type="entry name" value="LbH_MAT_like"/>
    <property type="match status" value="1"/>
</dbReference>
<keyword evidence="3" id="KW-0012">Acyltransferase</keyword>
<dbReference type="PANTHER" id="PTHR23416">
    <property type="entry name" value="SIALIC ACID SYNTHASE-RELATED"/>
    <property type="match status" value="1"/>
</dbReference>
<proteinExistence type="inferred from homology"/>
<dbReference type="Gene3D" id="2.160.10.10">
    <property type="entry name" value="Hexapeptide repeat proteins"/>
    <property type="match status" value="1"/>
</dbReference>
<dbReference type="InterPro" id="IPR051159">
    <property type="entry name" value="Hexapeptide_acetyltransf"/>
</dbReference>
<keyword evidence="4" id="KW-1185">Reference proteome</keyword>
<dbReference type="RefSeq" id="WP_202768988.1">
    <property type="nucleotide sequence ID" value="NZ_JAESWA010000025.1"/>
</dbReference>
<keyword evidence="2" id="KW-0808">Transferase</keyword>
<dbReference type="InterPro" id="IPR011004">
    <property type="entry name" value="Trimer_LpxA-like_sf"/>
</dbReference>
<dbReference type="InterPro" id="IPR001451">
    <property type="entry name" value="Hexapep"/>
</dbReference>
<evidence type="ECO:0000256" key="1">
    <source>
        <dbReference type="ARBA" id="ARBA00007274"/>
    </source>
</evidence>
<gene>
    <name evidence="3" type="ORF">JK634_17275</name>
</gene>
<evidence type="ECO:0000256" key="2">
    <source>
        <dbReference type="ARBA" id="ARBA00022679"/>
    </source>
</evidence>
<dbReference type="SUPFAM" id="SSF51161">
    <property type="entry name" value="Trimeric LpxA-like enzymes"/>
    <property type="match status" value="1"/>
</dbReference>
<dbReference type="Proteomes" id="UP000623681">
    <property type="component" value="Unassembled WGS sequence"/>
</dbReference>
<dbReference type="GO" id="GO:0005829">
    <property type="term" value="C:cytosol"/>
    <property type="evidence" value="ECO:0007669"/>
    <property type="project" value="TreeGrafter"/>
</dbReference>
<accession>A0A937FJL0</accession>
<sequence>MRVIDNDKIQELINSISSNDNLKEKFLKLLIDTLELRENEYHPLVFVNGSPKLGKDVFIGFFSEINAKGGEVIIGDKCDIASFVSINIADSHSRTIGLSNEIARGKIILENNVFVGSHSFIGGNVKIGHNSVVAAGTILINGGEIPPYSLIKGNPAKVYKKYYLKEG</sequence>
<evidence type="ECO:0000313" key="4">
    <source>
        <dbReference type="Proteomes" id="UP000623681"/>
    </source>
</evidence>
<protein>
    <submittedName>
        <fullName evidence="3">Acyltransferase</fullName>
    </submittedName>
</protein>
<dbReference type="EMBL" id="JAESWA010000025">
    <property type="protein sequence ID" value="MBL4933547.1"/>
    <property type="molecule type" value="Genomic_DNA"/>
</dbReference>
<comment type="caution">
    <text evidence="3">The sequence shown here is derived from an EMBL/GenBank/DDBJ whole genome shotgun (WGS) entry which is preliminary data.</text>
</comment>